<evidence type="ECO:0000259" key="1">
    <source>
        <dbReference type="Pfam" id="PF00156"/>
    </source>
</evidence>
<protein>
    <submittedName>
        <fullName evidence="2">Phosphoribosyl transferase</fullName>
    </submittedName>
</protein>
<dbReference type="Proteomes" id="UP000053039">
    <property type="component" value="Unassembled WGS sequence"/>
</dbReference>
<dbReference type="CDD" id="cd06223">
    <property type="entry name" value="PRTases_typeI"/>
    <property type="match status" value="1"/>
</dbReference>
<dbReference type="Gene3D" id="3.40.50.1820">
    <property type="entry name" value="alpha/beta hydrolase"/>
    <property type="match status" value="1"/>
</dbReference>
<comment type="caution">
    <text evidence="2">The sequence shown here is derived from an EMBL/GenBank/DDBJ whole genome shotgun (WGS) entry which is preliminary data.</text>
</comment>
<dbReference type="Gene3D" id="3.40.50.2020">
    <property type="match status" value="1"/>
</dbReference>
<evidence type="ECO:0000313" key="2">
    <source>
        <dbReference type="EMBL" id="KUM84245.1"/>
    </source>
</evidence>
<dbReference type="GO" id="GO:0016740">
    <property type="term" value="F:transferase activity"/>
    <property type="evidence" value="ECO:0007669"/>
    <property type="project" value="UniProtKB-KW"/>
</dbReference>
<feature type="domain" description="Phosphoribosyltransferase" evidence="1">
    <location>
        <begin position="20"/>
        <end position="179"/>
    </location>
</feature>
<dbReference type="Pfam" id="PF00156">
    <property type="entry name" value="Pribosyltran"/>
    <property type="match status" value="1"/>
</dbReference>
<evidence type="ECO:0000313" key="3">
    <source>
        <dbReference type="Proteomes" id="UP000053039"/>
    </source>
</evidence>
<name>A0A117PPB1_9ACTN</name>
<gene>
    <name evidence="2" type="ORF">AQI94_32080</name>
</gene>
<proteinExistence type="predicted"/>
<dbReference type="RefSeq" id="WP_031049930.1">
    <property type="nucleotide sequence ID" value="NZ_KQ948151.1"/>
</dbReference>
<dbReference type="AlphaFoldDB" id="A0A117PPB1"/>
<dbReference type="OrthoDB" id="9810066at2"/>
<dbReference type="InterPro" id="IPR029057">
    <property type="entry name" value="PRTase-like"/>
</dbReference>
<keyword evidence="2" id="KW-0808">Transferase</keyword>
<dbReference type="EMBL" id="LMWM01000036">
    <property type="protein sequence ID" value="KUM84245.1"/>
    <property type="molecule type" value="Genomic_DNA"/>
</dbReference>
<reference evidence="2 3" key="1">
    <citation type="submission" date="2015-10" db="EMBL/GenBank/DDBJ databases">
        <title>Draft genome sequence of Streptomyces pseudovenezuelae DSM 40212, type strain for the species Streptomyces pseudovenezuelae.</title>
        <authorList>
            <person name="Ruckert C."/>
            <person name="Winkler A."/>
            <person name="Kalinowski J."/>
            <person name="Kampfer P."/>
            <person name="Glaeser S."/>
        </authorList>
    </citation>
    <scope>NUCLEOTIDE SEQUENCE [LARGE SCALE GENOMIC DNA]</scope>
    <source>
        <strain evidence="2 3">DSM 40212</strain>
    </source>
</reference>
<organism evidence="2 3">
    <name type="scientific">Streptomyces pseudovenezuelae</name>
    <dbReference type="NCBI Taxonomy" id="67350"/>
    <lineage>
        <taxon>Bacteria</taxon>
        <taxon>Bacillati</taxon>
        <taxon>Actinomycetota</taxon>
        <taxon>Actinomycetes</taxon>
        <taxon>Kitasatosporales</taxon>
        <taxon>Streptomycetaceae</taxon>
        <taxon>Streptomyces</taxon>
        <taxon>Streptomyces aurantiacus group</taxon>
    </lineage>
</organism>
<accession>A0A117PPB1</accession>
<sequence length="441" mass="47647">MRFDDRRAAGLRLARCLDFLRGQDVVVLGLPRGGVPVAFEVARELDVPLDVLVVRKLGVPSEPEWGFGAVSEYGGRVLNPDVLKEAGVDPAAQCAVERTERAEVDRRVRRYRDGREPVPVAGRTVVVVDDGLATGATAEAACRIVRDRGAARVVLAVPVGPERTVTRLRGTVDQVICLQTVRFFGSVGAWYHDFTQTPDDEVTALLARARRAEEAPPVPRPPVDREVRVPVGRVELAARLVVPDAAPAVVAFAHGSGSSRHRSRNRYLAQTLHRARLGTLLFDLLTEDEERDRHNAFDVVLLARRLHAAALWLRHETPLPVGFFGAGTGTAAALEAAVLPGTDIHAIVSRGGRPGLAGPVALAQVRAPTLLIVGSRDTRVLSLNRLAADQLCCEHRIAVVPGASHLFEEPGALAAVAELARDWFTAHLVRQENGTAPRRTA</sequence>
<dbReference type="SUPFAM" id="SSF53271">
    <property type="entry name" value="PRTase-like"/>
    <property type="match status" value="1"/>
</dbReference>
<dbReference type="Gene3D" id="3.30.1310.20">
    <property type="entry name" value="PRTase-like"/>
    <property type="match status" value="1"/>
</dbReference>
<dbReference type="SUPFAM" id="SSF53474">
    <property type="entry name" value="alpha/beta-Hydrolases"/>
    <property type="match status" value="1"/>
</dbReference>
<dbReference type="InterPro" id="IPR029058">
    <property type="entry name" value="AB_hydrolase_fold"/>
</dbReference>
<dbReference type="InterPro" id="IPR000836">
    <property type="entry name" value="PRTase_dom"/>
</dbReference>